<dbReference type="SUPFAM" id="SSF88946">
    <property type="entry name" value="Sigma2 domain of RNA polymerase sigma factors"/>
    <property type="match status" value="1"/>
</dbReference>
<keyword evidence="3" id="KW-0238">DNA-binding</keyword>
<protein>
    <submittedName>
        <fullName evidence="6">Sigma-70 family RNA polymerase sigma factor</fullName>
    </submittedName>
</protein>
<dbReference type="Proteomes" id="UP001144612">
    <property type="component" value="Unassembled WGS sequence"/>
</dbReference>
<keyword evidence="4" id="KW-0804">Transcription</keyword>
<keyword evidence="2" id="KW-0731">Sigma factor</keyword>
<dbReference type="PANTHER" id="PTHR30385">
    <property type="entry name" value="SIGMA FACTOR F FLAGELLAR"/>
    <property type="match status" value="1"/>
</dbReference>
<dbReference type="Gene3D" id="1.20.140.160">
    <property type="match status" value="1"/>
</dbReference>
<feature type="domain" description="Helix-turn-helix conjugative transposon-like" evidence="5">
    <location>
        <begin position="3"/>
        <end position="59"/>
    </location>
</feature>
<evidence type="ECO:0000313" key="6">
    <source>
        <dbReference type="EMBL" id="MCY6958435.1"/>
    </source>
</evidence>
<evidence type="ECO:0000256" key="4">
    <source>
        <dbReference type="ARBA" id="ARBA00023163"/>
    </source>
</evidence>
<evidence type="ECO:0000256" key="2">
    <source>
        <dbReference type="ARBA" id="ARBA00023082"/>
    </source>
</evidence>
<dbReference type="InterPro" id="IPR024760">
    <property type="entry name" value="HTH_dom_conjug_TS-like"/>
</dbReference>
<dbReference type="Gene3D" id="1.20.120.1810">
    <property type="match status" value="1"/>
</dbReference>
<name>A0ABT4D807_9CLOT</name>
<reference evidence="6" key="1">
    <citation type="submission" date="2022-12" db="EMBL/GenBank/DDBJ databases">
        <title>Clostridium sp. nov., isolated from industrial wastewater.</title>
        <authorList>
            <person name="Jiayan W."/>
        </authorList>
    </citation>
    <scope>NUCLEOTIDE SEQUENCE</scope>
    <source>
        <strain evidence="6">ZC22-4</strain>
    </source>
</reference>
<keyword evidence="1" id="KW-0805">Transcription regulation</keyword>
<organism evidence="6 7">
    <name type="scientific">Clostridium brassicae</name>
    <dbReference type="NCBI Taxonomy" id="2999072"/>
    <lineage>
        <taxon>Bacteria</taxon>
        <taxon>Bacillati</taxon>
        <taxon>Bacillota</taxon>
        <taxon>Clostridia</taxon>
        <taxon>Eubacteriales</taxon>
        <taxon>Clostridiaceae</taxon>
        <taxon>Clostridium</taxon>
    </lineage>
</organism>
<accession>A0ABT4D807</accession>
<dbReference type="RefSeq" id="WP_268060852.1">
    <property type="nucleotide sequence ID" value="NZ_JAPQFJ010000006.1"/>
</dbReference>
<dbReference type="InterPro" id="IPR013325">
    <property type="entry name" value="RNA_pol_sigma_r2"/>
</dbReference>
<evidence type="ECO:0000259" key="5">
    <source>
        <dbReference type="Pfam" id="PF12645"/>
    </source>
</evidence>
<dbReference type="EMBL" id="JAPQFJ010000006">
    <property type="protein sequence ID" value="MCY6958435.1"/>
    <property type="molecule type" value="Genomic_DNA"/>
</dbReference>
<comment type="caution">
    <text evidence="6">The sequence shown here is derived from an EMBL/GenBank/DDBJ whole genome shotgun (WGS) entry which is preliminary data.</text>
</comment>
<sequence>MEEFIRKAKKGDRAAMVDIISKYKNLILKRASYYKVPGYNFEDLVQHGYLSVIKAVRMYKLGSNSYNGYIINAINLNFAALLKGNIKHYREVPDENILNKVKEYEFTIEDEVIAYDEVKRIYKAIDKLEPLEREILEGYYLNDKRIKDIAEDKEIKYQKGIKIKRQALKKLKHILNEEST</sequence>
<keyword evidence="7" id="KW-1185">Reference proteome</keyword>
<dbReference type="SUPFAM" id="SSF88659">
    <property type="entry name" value="Sigma3 and sigma4 domains of RNA polymerase sigma factors"/>
    <property type="match status" value="1"/>
</dbReference>
<evidence type="ECO:0000256" key="1">
    <source>
        <dbReference type="ARBA" id="ARBA00023015"/>
    </source>
</evidence>
<gene>
    <name evidence="6" type="ORF">OW729_07445</name>
</gene>
<dbReference type="InterPro" id="IPR014284">
    <property type="entry name" value="RNA_pol_sigma-70_dom"/>
</dbReference>
<dbReference type="NCBIfam" id="TIGR02937">
    <property type="entry name" value="sigma70-ECF"/>
    <property type="match status" value="1"/>
</dbReference>
<dbReference type="PANTHER" id="PTHR30385:SF4">
    <property type="entry name" value="RNA POLYMERASE SIGMA-E FACTOR"/>
    <property type="match status" value="1"/>
</dbReference>
<evidence type="ECO:0000313" key="7">
    <source>
        <dbReference type="Proteomes" id="UP001144612"/>
    </source>
</evidence>
<proteinExistence type="predicted"/>
<dbReference type="InterPro" id="IPR013324">
    <property type="entry name" value="RNA_pol_sigma_r3/r4-like"/>
</dbReference>
<evidence type="ECO:0000256" key="3">
    <source>
        <dbReference type="ARBA" id="ARBA00023125"/>
    </source>
</evidence>
<dbReference type="Pfam" id="PF12645">
    <property type="entry name" value="HTH_16"/>
    <property type="match status" value="1"/>
</dbReference>